<accession>A0A8S5URX1</accession>
<evidence type="ECO:0000313" key="1">
    <source>
        <dbReference type="EMBL" id="DAF97223.1"/>
    </source>
</evidence>
<dbReference type="EMBL" id="BK016127">
    <property type="protein sequence ID" value="DAF97223.1"/>
    <property type="molecule type" value="Genomic_DNA"/>
</dbReference>
<organism evidence="1">
    <name type="scientific">Siphoviridae sp. ctksc2</name>
    <dbReference type="NCBI Taxonomy" id="2825645"/>
    <lineage>
        <taxon>Viruses</taxon>
        <taxon>Duplodnaviria</taxon>
        <taxon>Heunggongvirae</taxon>
        <taxon>Uroviricota</taxon>
        <taxon>Caudoviricetes</taxon>
    </lineage>
</organism>
<reference evidence="1" key="1">
    <citation type="journal article" date="2021" name="Proc. Natl. Acad. Sci. U.S.A.">
        <title>A Catalog of Tens of Thousands of Viruses from Human Metagenomes Reveals Hidden Associations with Chronic Diseases.</title>
        <authorList>
            <person name="Tisza M.J."/>
            <person name="Buck C.B."/>
        </authorList>
    </citation>
    <scope>NUCLEOTIDE SEQUENCE</scope>
    <source>
        <strain evidence="1">Ctksc2</strain>
    </source>
</reference>
<name>A0A8S5URX1_9CAUD</name>
<sequence length="61" mass="6409">MWVGWALTLCLCSYDARFSSGAQVVVTPGVLRFGHGVGCVCCGVPLLSTPSPAYRYPCPSA</sequence>
<protein>
    <submittedName>
        <fullName evidence="1">Uncharacterized protein</fullName>
    </submittedName>
</protein>
<proteinExistence type="predicted"/>